<evidence type="ECO:0000313" key="2">
    <source>
        <dbReference type="EMBL" id="KIO29974.1"/>
    </source>
</evidence>
<proteinExistence type="predicted"/>
<sequence>MPTDGTLFIENIPRRKQWLLVALSVFFSFGAVLSAVAGLIIIPSNSCPEPPEPCDVATQNK</sequence>
<evidence type="ECO:0000313" key="3">
    <source>
        <dbReference type="Proteomes" id="UP000054248"/>
    </source>
</evidence>
<keyword evidence="1" id="KW-0812">Transmembrane</keyword>
<feature type="non-terminal residue" evidence="2">
    <location>
        <position position="61"/>
    </location>
</feature>
<dbReference type="OrthoDB" id="4139357at2759"/>
<reference evidence="2 3" key="1">
    <citation type="submission" date="2014-04" db="EMBL/GenBank/DDBJ databases">
        <authorList>
            <consortium name="DOE Joint Genome Institute"/>
            <person name="Kuo A."/>
            <person name="Girlanda M."/>
            <person name="Perotto S."/>
            <person name="Kohler A."/>
            <person name="Nagy L.G."/>
            <person name="Floudas D."/>
            <person name="Copeland A."/>
            <person name="Barry K.W."/>
            <person name="Cichocki N."/>
            <person name="Veneault-Fourrey C."/>
            <person name="LaButti K."/>
            <person name="Lindquist E.A."/>
            <person name="Lipzen A."/>
            <person name="Lundell T."/>
            <person name="Morin E."/>
            <person name="Murat C."/>
            <person name="Sun H."/>
            <person name="Tunlid A."/>
            <person name="Henrissat B."/>
            <person name="Grigoriev I.V."/>
            <person name="Hibbett D.S."/>
            <person name="Martin F."/>
            <person name="Nordberg H.P."/>
            <person name="Cantor M.N."/>
            <person name="Hua S.X."/>
        </authorList>
    </citation>
    <scope>NUCLEOTIDE SEQUENCE [LARGE SCALE GENOMIC DNA]</scope>
    <source>
        <strain evidence="2 3">MUT 4182</strain>
    </source>
</reference>
<protein>
    <recommendedName>
        <fullName evidence="4">Major facilitator superfamily (MFS) profile domain-containing protein</fullName>
    </recommendedName>
</protein>
<dbReference type="Proteomes" id="UP000054248">
    <property type="component" value="Unassembled WGS sequence"/>
</dbReference>
<feature type="transmembrane region" description="Helical" evidence="1">
    <location>
        <begin position="18"/>
        <end position="42"/>
    </location>
</feature>
<reference evidence="3" key="2">
    <citation type="submission" date="2015-01" db="EMBL/GenBank/DDBJ databases">
        <title>Evolutionary Origins and Diversification of the Mycorrhizal Mutualists.</title>
        <authorList>
            <consortium name="DOE Joint Genome Institute"/>
            <consortium name="Mycorrhizal Genomics Consortium"/>
            <person name="Kohler A."/>
            <person name="Kuo A."/>
            <person name="Nagy L.G."/>
            <person name="Floudas D."/>
            <person name="Copeland A."/>
            <person name="Barry K.W."/>
            <person name="Cichocki N."/>
            <person name="Veneault-Fourrey C."/>
            <person name="LaButti K."/>
            <person name="Lindquist E.A."/>
            <person name="Lipzen A."/>
            <person name="Lundell T."/>
            <person name="Morin E."/>
            <person name="Murat C."/>
            <person name="Riley R."/>
            <person name="Ohm R."/>
            <person name="Sun H."/>
            <person name="Tunlid A."/>
            <person name="Henrissat B."/>
            <person name="Grigoriev I.V."/>
            <person name="Hibbett D.S."/>
            <person name="Martin F."/>
        </authorList>
    </citation>
    <scope>NUCLEOTIDE SEQUENCE [LARGE SCALE GENOMIC DNA]</scope>
    <source>
        <strain evidence="3">MUT 4182</strain>
    </source>
</reference>
<evidence type="ECO:0008006" key="4">
    <source>
        <dbReference type="Google" id="ProtNLM"/>
    </source>
</evidence>
<gene>
    <name evidence="2" type="ORF">M407DRAFT_41758</name>
</gene>
<dbReference type="HOGENOM" id="CLU_2694550_0_0_1"/>
<keyword evidence="1" id="KW-1133">Transmembrane helix</keyword>
<organism evidence="2 3">
    <name type="scientific">Tulasnella calospora MUT 4182</name>
    <dbReference type="NCBI Taxonomy" id="1051891"/>
    <lineage>
        <taxon>Eukaryota</taxon>
        <taxon>Fungi</taxon>
        <taxon>Dikarya</taxon>
        <taxon>Basidiomycota</taxon>
        <taxon>Agaricomycotina</taxon>
        <taxon>Agaricomycetes</taxon>
        <taxon>Cantharellales</taxon>
        <taxon>Tulasnellaceae</taxon>
        <taxon>Tulasnella</taxon>
    </lineage>
</organism>
<name>A0A0C3QQS5_9AGAM</name>
<dbReference type="AlphaFoldDB" id="A0A0C3QQS5"/>
<keyword evidence="3" id="KW-1185">Reference proteome</keyword>
<accession>A0A0C3QQS5</accession>
<keyword evidence="1" id="KW-0472">Membrane</keyword>
<dbReference type="EMBL" id="KN822976">
    <property type="protein sequence ID" value="KIO29974.1"/>
    <property type="molecule type" value="Genomic_DNA"/>
</dbReference>
<evidence type="ECO:0000256" key="1">
    <source>
        <dbReference type="SAM" id="Phobius"/>
    </source>
</evidence>